<reference evidence="2" key="2">
    <citation type="journal article" date="2015" name="Fish Shellfish Immunol.">
        <title>Early steps in the European eel (Anguilla anguilla)-Vibrio vulnificus interaction in the gills: Role of the RtxA13 toxin.</title>
        <authorList>
            <person name="Callol A."/>
            <person name="Pajuelo D."/>
            <person name="Ebbesson L."/>
            <person name="Teles M."/>
            <person name="MacKenzie S."/>
            <person name="Amaro C."/>
        </authorList>
    </citation>
    <scope>NUCLEOTIDE SEQUENCE</scope>
</reference>
<dbReference type="AlphaFoldDB" id="A0A0E9VTC8"/>
<keyword evidence="1" id="KW-0812">Transmembrane</keyword>
<dbReference type="EMBL" id="GBXM01054231">
    <property type="protein sequence ID" value="JAH54346.1"/>
    <property type="molecule type" value="Transcribed_RNA"/>
</dbReference>
<keyword evidence="1" id="KW-1133">Transmembrane helix</keyword>
<organism evidence="2">
    <name type="scientific">Anguilla anguilla</name>
    <name type="common">European freshwater eel</name>
    <name type="synonym">Muraena anguilla</name>
    <dbReference type="NCBI Taxonomy" id="7936"/>
    <lineage>
        <taxon>Eukaryota</taxon>
        <taxon>Metazoa</taxon>
        <taxon>Chordata</taxon>
        <taxon>Craniata</taxon>
        <taxon>Vertebrata</taxon>
        <taxon>Euteleostomi</taxon>
        <taxon>Actinopterygii</taxon>
        <taxon>Neopterygii</taxon>
        <taxon>Teleostei</taxon>
        <taxon>Anguilliformes</taxon>
        <taxon>Anguillidae</taxon>
        <taxon>Anguilla</taxon>
    </lineage>
</organism>
<name>A0A0E9VTC8_ANGAN</name>
<evidence type="ECO:0000313" key="2">
    <source>
        <dbReference type="EMBL" id="JAH81374.1"/>
    </source>
</evidence>
<proteinExistence type="predicted"/>
<evidence type="ECO:0000256" key="1">
    <source>
        <dbReference type="SAM" id="Phobius"/>
    </source>
</evidence>
<feature type="transmembrane region" description="Helical" evidence="1">
    <location>
        <begin position="20"/>
        <end position="38"/>
    </location>
</feature>
<dbReference type="EMBL" id="GBXM01027203">
    <property type="protein sequence ID" value="JAH81374.1"/>
    <property type="molecule type" value="Transcribed_RNA"/>
</dbReference>
<keyword evidence="1" id="KW-0472">Membrane</keyword>
<reference evidence="2" key="1">
    <citation type="submission" date="2014-11" db="EMBL/GenBank/DDBJ databases">
        <authorList>
            <person name="Amaro Gonzalez C."/>
        </authorList>
    </citation>
    <scope>NUCLEOTIDE SEQUENCE</scope>
</reference>
<sequence length="39" mass="4428">MQRTSSISVLHNQKLKTHSCIHTMMYLLILLVVVTVTTS</sequence>
<protein>
    <submittedName>
        <fullName evidence="2">Uncharacterized protein</fullName>
    </submittedName>
</protein>
<accession>A0A0E9VTC8</accession>